<dbReference type="PANTHER" id="PTHR14096">
    <property type="entry name" value="APOLIPOPROTEIN L"/>
    <property type="match status" value="1"/>
</dbReference>
<dbReference type="GO" id="GO:0042157">
    <property type="term" value="P:lipoprotein metabolic process"/>
    <property type="evidence" value="ECO:0007669"/>
    <property type="project" value="InterPro"/>
</dbReference>
<reference evidence="4" key="1">
    <citation type="submission" date="2024-04" db="EMBL/GenBank/DDBJ databases">
        <title>Salinicola lusitanus LLJ914,a marine bacterium isolated from the Okinawa Trough.</title>
        <authorList>
            <person name="Li J."/>
        </authorList>
    </citation>
    <scope>NUCLEOTIDE SEQUENCE [LARGE SCALE GENOMIC DNA]</scope>
</reference>
<feature type="region of interest" description="Disordered" evidence="2">
    <location>
        <begin position="368"/>
        <end position="393"/>
    </location>
</feature>
<accession>A0AAW0NF24</accession>
<evidence type="ECO:0000313" key="4">
    <source>
        <dbReference type="Proteomes" id="UP001460270"/>
    </source>
</evidence>
<evidence type="ECO:0000256" key="1">
    <source>
        <dbReference type="ARBA" id="ARBA00010090"/>
    </source>
</evidence>
<protein>
    <submittedName>
        <fullName evidence="3">Uncharacterized protein</fullName>
    </submittedName>
</protein>
<sequence>MTEVSMTGTVFLRDMFILKGQIKMCGALVPSTDQLPQVDKLKWALLQYISGTYICIYTVTDFTRRSSEWIKDRQHESEKMRREEEDADSFYKDKTELQEGLKPTLKALKEMQNFLEAVEKLAVTSVQVFEENQVLQLCEETDLESVKKIRSAAQLICPLLISFRRDNEVFFRAKLVNVEVMQFHLNQYISNIGQICEVFRRVCPTVLCFNSPSVNPDQVEGDAEKMLHRIIELDKLREDEPFRTAFLFQDRHQTFIKEFREKKERMLQFLDDVEACAVQLDRVNKGARICSVLGSSVGLIGGILSIVVSVALIGAGAGLGVCSGANAEVTTATETGVNLTQKKKADDAFEMFMKDMNALHQCLDDRRMREERRGRKMRGERERTRGEREEREK</sequence>
<keyword evidence="4" id="KW-1185">Reference proteome</keyword>
<dbReference type="Proteomes" id="UP001460270">
    <property type="component" value="Unassembled WGS sequence"/>
</dbReference>
<dbReference type="GO" id="GO:0008289">
    <property type="term" value="F:lipid binding"/>
    <property type="evidence" value="ECO:0007669"/>
    <property type="project" value="InterPro"/>
</dbReference>
<proteinExistence type="inferred from homology"/>
<dbReference type="GO" id="GO:0005576">
    <property type="term" value="C:extracellular region"/>
    <property type="evidence" value="ECO:0007669"/>
    <property type="project" value="InterPro"/>
</dbReference>
<organism evidence="3 4">
    <name type="scientific">Mugilogobius chulae</name>
    <name type="common">yellowstripe goby</name>
    <dbReference type="NCBI Taxonomy" id="88201"/>
    <lineage>
        <taxon>Eukaryota</taxon>
        <taxon>Metazoa</taxon>
        <taxon>Chordata</taxon>
        <taxon>Craniata</taxon>
        <taxon>Vertebrata</taxon>
        <taxon>Euteleostomi</taxon>
        <taxon>Actinopterygii</taxon>
        <taxon>Neopterygii</taxon>
        <taxon>Teleostei</taxon>
        <taxon>Neoteleostei</taxon>
        <taxon>Acanthomorphata</taxon>
        <taxon>Gobiaria</taxon>
        <taxon>Gobiiformes</taxon>
        <taxon>Gobioidei</taxon>
        <taxon>Gobiidae</taxon>
        <taxon>Gobionellinae</taxon>
        <taxon>Mugilogobius</taxon>
    </lineage>
</organism>
<dbReference type="GO" id="GO:0006869">
    <property type="term" value="P:lipid transport"/>
    <property type="evidence" value="ECO:0007669"/>
    <property type="project" value="InterPro"/>
</dbReference>
<comment type="caution">
    <text evidence="3">The sequence shown here is derived from an EMBL/GenBank/DDBJ whole genome shotgun (WGS) entry which is preliminary data.</text>
</comment>
<name>A0AAW0NF24_9GOBI</name>
<dbReference type="AlphaFoldDB" id="A0AAW0NF24"/>
<evidence type="ECO:0000313" key="3">
    <source>
        <dbReference type="EMBL" id="KAK7895606.1"/>
    </source>
</evidence>
<dbReference type="GO" id="GO:0016020">
    <property type="term" value="C:membrane"/>
    <property type="evidence" value="ECO:0007669"/>
    <property type="project" value="TreeGrafter"/>
</dbReference>
<comment type="similarity">
    <text evidence="1">Belongs to the apolipoprotein L family.</text>
</comment>
<dbReference type="EMBL" id="JBBPFD010000015">
    <property type="protein sequence ID" value="KAK7895606.1"/>
    <property type="molecule type" value="Genomic_DNA"/>
</dbReference>
<dbReference type="PANTHER" id="PTHR14096:SF57">
    <property type="entry name" value="APOLIPOPROTEIN L4"/>
    <property type="match status" value="1"/>
</dbReference>
<evidence type="ECO:0000256" key="2">
    <source>
        <dbReference type="SAM" id="MobiDB-lite"/>
    </source>
</evidence>
<gene>
    <name evidence="3" type="ORF">WMY93_020931</name>
</gene>
<dbReference type="InterPro" id="IPR008405">
    <property type="entry name" value="ApoL"/>
</dbReference>
<dbReference type="Pfam" id="PF05461">
    <property type="entry name" value="ApoL"/>
    <property type="match status" value="1"/>
</dbReference>